<comment type="subcellular location">
    <subcellularLocation>
        <location evidence="1 7 8">Nucleus</location>
    </subcellularLocation>
</comment>
<comment type="caution">
    <text evidence="11">The sequence shown here is derived from an EMBL/GenBank/DDBJ whole genome shotgun (WGS) entry which is preliminary data.</text>
</comment>
<proteinExistence type="predicted"/>
<dbReference type="Gene3D" id="1.10.10.60">
    <property type="entry name" value="Homeodomain-like"/>
    <property type="match status" value="1"/>
</dbReference>
<dbReference type="Proteomes" id="UP000024635">
    <property type="component" value="Unassembled WGS sequence"/>
</dbReference>
<keyword evidence="6 7" id="KW-0539">Nucleus</keyword>
<feature type="compositionally biased region" description="Low complexity" evidence="9">
    <location>
        <begin position="247"/>
        <end position="269"/>
    </location>
</feature>
<evidence type="ECO:0000259" key="10">
    <source>
        <dbReference type="PROSITE" id="PS50071"/>
    </source>
</evidence>
<evidence type="ECO:0000313" key="12">
    <source>
        <dbReference type="Proteomes" id="UP000024635"/>
    </source>
</evidence>
<dbReference type="GO" id="GO:0000978">
    <property type="term" value="F:RNA polymerase II cis-regulatory region sequence-specific DNA binding"/>
    <property type="evidence" value="ECO:0007669"/>
    <property type="project" value="TreeGrafter"/>
</dbReference>
<accession>A0A016T1D9</accession>
<evidence type="ECO:0000256" key="3">
    <source>
        <dbReference type="ARBA" id="ARBA00022902"/>
    </source>
</evidence>
<keyword evidence="4 7" id="KW-0238">DNA-binding</keyword>
<evidence type="ECO:0000256" key="2">
    <source>
        <dbReference type="ARBA" id="ARBA00022473"/>
    </source>
</evidence>
<keyword evidence="12" id="KW-1185">Reference proteome</keyword>
<dbReference type="SUPFAM" id="SSF46689">
    <property type="entry name" value="Homeodomain-like"/>
    <property type="match status" value="1"/>
</dbReference>
<evidence type="ECO:0000313" key="11">
    <source>
        <dbReference type="EMBL" id="EYB96803.1"/>
    </source>
</evidence>
<dbReference type="CDD" id="cd00086">
    <property type="entry name" value="homeodomain"/>
    <property type="match status" value="1"/>
</dbReference>
<dbReference type="GO" id="GO:0007399">
    <property type="term" value="P:nervous system development"/>
    <property type="evidence" value="ECO:0007669"/>
    <property type="project" value="UniProtKB-KW"/>
</dbReference>
<evidence type="ECO:0000256" key="5">
    <source>
        <dbReference type="ARBA" id="ARBA00023155"/>
    </source>
</evidence>
<dbReference type="SMART" id="SM00389">
    <property type="entry name" value="HOX"/>
    <property type="match status" value="1"/>
</dbReference>
<feature type="region of interest" description="Disordered" evidence="9">
    <location>
        <begin position="240"/>
        <end position="303"/>
    </location>
</feature>
<dbReference type="PROSITE" id="PS00027">
    <property type="entry name" value="HOMEOBOX_1"/>
    <property type="match status" value="1"/>
</dbReference>
<evidence type="ECO:0000256" key="7">
    <source>
        <dbReference type="PROSITE-ProRule" id="PRU00108"/>
    </source>
</evidence>
<evidence type="ECO:0000256" key="4">
    <source>
        <dbReference type="ARBA" id="ARBA00023125"/>
    </source>
</evidence>
<evidence type="ECO:0000256" key="9">
    <source>
        <dbReference type="SAM" id="MobiDB-lite"/>
    </source>
</evidence>
<dbReference type="FunFam" id="1.10.10.60:FF:000068">
    <property type="entry name" value="Orthodenticle homeobox 1"/>
    <property type="match status" value="1"/>
</dbReference>
<dbReference type="PROSITE" id="PS50071">
    <property type="entry name" value="HOMEOBOX_2"/>
    <property type="match status" value="1"/>
</dbReference>
<feature type="domain" description="Homeobox" evidence="10">
    <location>
        <begin position="185"/>
        <end position="245"/>
    </location>
</feature>
<dbReference type="GO" id="GO:0045944">
    <property type="term" value="P:positive regulation of transcription by RNA polymerase II"/>
    <property type="evidence" value="ECO:0007669"/>
    <property type="project" value="UniProtKB-ARBA"/>
</dbReference>
<dbReference type="OrthoDB" id="6159439at2759"/>
<organism evidence="11 12">
    <name type="scientific">Ancylostoma ceylanicum</name>
    <dbReference type="NCBI Taxonomy" id="53326"/>
    <lineage>
        <taxon>Eukaryota</taxon>
        <taxon>Metazoa</taxon>
        <taxon>Ecdysozoa</taxon>
        <taxon>Nematoda</taxon>
        <taxon>Chromadorea</taxon>
        <taxon>Rhabditida</taxon>
        <taxon>Rhabditina</taxon>
        <taxon>Rhabditomorpha</taxon>
        <taxon>Strongyloidea</taxon>
        <taxon>Ancylostomatidae</taxon>
        <taxon>Ancylostomatinae</taxon>
        <taxon>Ancylostoma</taxon>
    </lineage>
</organism>
<dbReference type="Pfam" id="PF00046">
    <property type="entry name" value="Homeodomain"/>
    <property type="match status" value="1"/>
</dbReference>
<dbReference type="GO" id="GO:0005634">
    <property type="term" value="C:nucleus"/>
    <property type="evidence" value="ECO:0007669"/>
    <property type="project" value="UniProtKB-SubCell"/>
</dbReference>
<dbReference type="EMBL" id="JARK01001483">
    <property type="protein sequence ID" value="EYB96803.1"/>
    <property type="molecule type" value="Genomic_DNA"/>
</dbReference>
<name>A0A016T1D9_9BILA</name>
<reference evidence="12" key="1">
    <citation type="journal article" date="2015" name="Nat. Genet.">
        <title>The genome and transcriptome of the zoonotic hookworm Ancylostoma ceylanicum identify infection-specific gene families.</title>
        <authorList>
            <person name="Schwarz E.M."/>
            <person name="Hu Y."/>
            <person name="Antoshechkin I."/>
            <person name="Miller M.M."/>
            <person name="Sternberg P.W."/>
            <person name="Aroian R.V."/>
        </authorList>
    </citation>
    <scope>NUCLEOTIDE SEQUENCE</scope>
    <source>
        <strain evidence="12">HY135</strain>
    </source>
</reference>
<dbReference type="InterPro" id="IPR009057">
    <property type="entry name" value="Homeodomain-like_sf"/>
</dbReference>
<dbReference type="InterPro" id="IPR001356">
    <property type="entry name" value="HD"/>
</dbReference>
<keyword evidence="5 7" id="KW-0371">Homeobox</keyword>
<dbReference type="STRING" id="53326.A0A016T1D9"/>
<gene>
    <name evidence="11" type="primary">Acey_s0147.g2617</name>
    <name evidence="11" type="synonym">Acey-ttx-1</name>
    <name evidence="11" type="ORF">Y032_0147g2617</name>
</gene>
<feature type="compositionally biased region" description="Polar residues" evidence="9">
    <location>
        <begin position="282"/>
        <end position="292"/>
    </location>
</feature>
<evidence type="ECO:0000256" key="1">
    <source>
        <dbReference type="ARBA" id="ARBA00004123"/>
    </source>
</evidence>
<evidence type="ECO:0000256" key="8">
    <source>
        <dbReference type="RuleBase" id="RU000682"/>
    </source>
</evidence>
<keyword evidence="2" id="KW-0217">Developmental protein</keyword>
<dbReference type="InterPro" id="IPR017970">
    <property type="entry name" value="Homeobox_CS"/>
</dbReference>
<dbReference type="PANTHER" id="PTHR45793:SF5">
    <property type="entry name" value="HOMEOTIC PROTEIN OCELLILESS"/>
    <property type="match status" value="1"/>
</dbReference>
<dbReference type="AlphaFoldDB" id="A0A016T1D9"/>
<keyword evidence="3" id="KW-0524">Neurogenesis</keyword>
<feature type="DNA-binding region" description="Homeobox" evidence="7">
    <location>
        <begin position="187"/>
        <end position="246"/>
    </location>
</feature>
<evidence type="ECO:0000256" key="6">
    <source>
        <dbReference type="ARBA" id="ARBA00023242"/>
    </source>
</evidence>
<dbReference type="PANTHER" id="PTHR45793">
    <property type="entry name" value="HOMEOBOX PROTEIN"/>
    <property type="match status" value="1"/>
</dbReference>
<dbReference type="GO" id="GO:0000981">
    <property type="term" value="F:DNA-binding transcription factor activity, RNA polymerase II-specific"/>
    <property type="evidence" value="ECO:0007669"/>
    <property type="project" value="InterPro"/>
</dbReference>
<sequence>MSSSSGSGSHSNHTNNLNHNLSLAYRVETTATVVATSSRRRRVAAAATAIRWRESRHRPRRSALPYGYGWHRLSCCRVCGLDQAKLDSSSLHQMIPTSTMNNGNFFQSMPYIPSVSSAAAANMSSVANMTAAYFNTKGAAYGTPHLGFPTAPAHNFLPTGMGYIGGSLAECQPAGLAWNAGAPPRKQRRERTTFTRSQLEILEHAFLKTRYPDIFMREDMALKIQLPESRVQVWFKNRRAKARQQKKSQQNSSGASSGSSSTEGTTSTTDGDVNIKSEEPSETTLSEHSQSPCPDDKTVSSSSYLTTAASPNNYAATSFRPQAQYSYANYQSPMDYFQYTQPSSATTAANPYGMESWKFQPMG</sequence>
<protein>
    <recommendedName>
        <fullName evidence="10">Homeobox domain-containing protein</fullName>
    </recommendedName>
</protein>